<keyword evidence="10" id="KW-0862">Zinc</keyword>
<dbReference type="PANTHER" id="PTHR30519">
    <property type="entry name" value="5-METHYLTETRAHYDROPTEROYLTRIGLUTAMATE--HOMOCYSTEINE METHYLTRANSFERASE"/>
    <property type="match status" value="1"/>
</dbReference>
<evidence type="ECO:0000313" key="16">
    <source>
        <dbReference type="Proteomes" id="UP000011083"/>
    </source>
</evidence>
<evidence type="ECO:0000256" key="11">
    <source>
        <dbReference type="ARBA" id="ARBA00023167"/>
    </source>
</evidence>
<dbReference type="GO" id="GO:0032259">
    <property type="term" value="P:methylation"/>
    <property type="evidence" value="ECO:0007669"/>
    <property type="project" value="UniProtKB-KW"/>
</dbReference>
<keyword evidence="8" id="KW-0808">Transferase</keyword>
<dbReference type="CDD" id="cd03311">
    <property type="entry name" value="CIMS_C_terminal_like"/>
    <property type="match status" value="1"/>
</dbReference>
<feature type="domain" description="Cobalamin-independent methionine synthase MetE C-terminal/archaeal" evidence="13">
    <location>
        <begin position="510"/>
        <end position="827"/>
    </location>
</feature>
<evidence type="ECO:0000259" key="13">
    <source>
        <dbReference type="Pfam" id="PF01717"/>
    </source>
</evidence>
<dbReference type="Gene3D" id="3.20.20.210">
    <property type="match status" value="2"/>
</dbReference>
<organism evidence="15 16">
    <name type="scientific">Acanthamoeba castellanii (strain ATCC 30010 / Neff)</name>
    <dbReference type="NCBI Taxonomy" id="1257118"/>
    <lineage>
        <taxon>Eukaryota</taxon>
        <taxon>Amoebozoa</taxon>
        <taxon>Discosea</taxon>
        <taxon>Longamoebia</taxon>
        <taxon>Centramoebida</taxon>
        <taxon>Acanthamoebidae</taxon>
        <taxon>Acanthamoeba</taxon>
    </lineage>
</organism>
<dbReference type="EC" id="2.1.1.14" evidence="5"/>
<keyword evidence="9" id="KW-0479">Metal-binding</keyword>
<dbReference type="STRING" id="1257118.L8GPY9"/>
<evidence type="ECO:0000256" key="6">
    <source>
        <dbReference type="ARBA" id="ARBA00022603"/>
    </source>
</evidence>
<dbReference type="InterPro" id="IPR002629">
    <property type="entry name" value="Met_Synth_C/arc"/>
</dbReference>
<dbReference type="VEuPathDB" id="AmoebaDB:ACA1_214640"/>
<dbReference type="KEGG" id="acan:ACA1_214640"/>
<comment type="function">
    <text evidence="2">Catalyzes the transfer of a methyl group from 5-methyltetrahydrofolate to homocysteine resulting in methionine formation.</text>
</comment>
<evidence type="ECO:0000256" key="8">
    <source>
        <dbReference type="ARBA" id="ARBA00022679"/>
    </source>
</evidence>
<comment type="cofactor">
    <cofactor evidence="1">
        <name>Zn(2+)</name>
        <dbReference type="ChEBI" id="CHEBI:29105"/>
    </cofactor>
</comment>
<dbReference type="InterPro" id="IPR038071">
    <property type="entry name" value="UROD/MetE-like_sf"/>
</dbReference>
<reference evidence="15 16" key="1">
    <citation type="journal article" date="2013" name="Genome Biol.">
        <title>Genome of Acanthamoeba castellanii highlights extensive lateral gene transfer and early evolution of tyrosine kinase signaling.</title>
        <authorList>
            <person name="Clarke M."/>
            <person name="Lohan A.J."/>
            <person name="Liu B."/>
            <person name="Lagkouvardos I."/>
            <person name="Roy S."/>
            <person name="Zafar N."/>
            <person name="Bertelli C."/>
            <person name="Schilde C."/>
            <person name="Kianianmomeni A."/>
            <person name="Burglin T.R."/>
            <person name="Frech C."/>
            <person name="Turcotte B."/>
            <person name="Kopec K.O."/>
            <person name="Synnott J.M."/>
            <person name="Choo C."/>
            <person name="Paponov I."/>
            <person name="Finkler A."/>
            <person name="Soon Heng Tan C."/>
            <person name="Hutchins A.P."/>
            <person name="Weinmeier T."/>
            <person name="Rattei T."/>
            <person name="Chu J.S."/>
            <person name="Gimenez G."/>
            <person name="Irimia M."/>
            <person name="Rigden D.J."/>
            <person name="Fitzpatrick D.A."/>
            <person name="Lorenzo-Morales J."/>
            <person name="Bateman A."/>
            <person name="Chiu C.H."/>
            <person name="Tang P."/>
            <person name="Hegemann P."/>
            <person name="Fromm H."/>
            <person name="Raoult D."/>
            <person name="Greub G."/>
            <person name="Miranda-Saavedra D."/>
            <person name="Chen N."/>
            <person name="Nash P."/>
            <person name="Ginger M.L."/>
            <person name="Horn M."/>
            <person name="Schaap P."/>
            <person name="Caler L."/>
            <person name="Loftus B."/>
        </authorList>
    </citation>
    <scope>NUCLEOTIDE SEQUENCE [LARGE SCALE GENOMIC DNA]</scope>
    <source>
        <strain evidence="15 16">Neff</strain>
    </source>
</reference>
<evidence type="ECO:0000313" key="15">
    <source>
        <dbReference type="EMBL" id="ELR15055.1"/>
    </source>
</evidence>
<gene>
    <name evidence="15" type="ORF">ACA1_214640</name>
</gene>
<comment type="similarity">
    <text evidence="4">Belongs to the vitamin-B12 independent methionine synthase family.</text>
</comment>
<evidence type="ECO:0000256" key="7">
    <source>
        <dbReference type="ARBA" id="ARBA00022605"/>
    </source>
</evidence>
<keyword evidence="7" id="KW-0028">Amino-acid biosynthesis</keyword>
<evidence type="ECO:0000256" key="9">
    <source>
        <dbReference type="ARBA" id="ARBA00022723"/>
    </source>
</evidence>
<evidence type="ECO:0000256" key="3">
    <source>
        <dbReference type="ARBA" id="ARBA00004681"/>
    </source>
</evidence>
<keyword evidence="6" id="KW-0489">Methyltransferase</keyword>
<dbReference type="UniPathway" id="UPA00051">
    <property type="reaction ID" value="UER00082"/>
</dbReference>
<keyword evidence="11" id="KW-0486">Methionine biosynthesis</keyword>
<dbReference type="GO" id="GO:0009086">
    <property type="term" value="P:methionine biosynthetic process"/>
    <property type="evidence" value="ECO:0007669"/>
    <property type="project" value="UniProtKB-KW"/>
</dbReference>
<dbReference type="OMA" id="KVMKGML"/>
<dbReference type="SUPFAM" id="SSF51726">
    <property type="entry name" value="UROD/MetE-like"/>
    <property type="match status" value="2"/>
</dbReference>
<dbReference type="AlphaFoldDB" id="L8GPY9"/>
<evidence type="ECO:0000256" key="4">
    <source>
        <dbReference type="ARBA" id="ARBA00009553"/>
    </source>
</evidence>
<dbReference type="GeneID" id="14915670"/>
<proteinExistence type="inferred from homology"/>
<dbReference type="NCBIfam" id="NF003556">
    <property type="entry name" value="PRK05222.1"/>
    <property type="match status" value="1"/>
</dbReference>
<dbReference type="InterPro" id="IPR013215">
    <property type="entry name" value="Cbl-indep_Met_Synth_N"/>
</dbReference>
<evidence type="ECO:0000256" key="12">
    <source>
        <dbReference type="SAM" id="MobiDB-lite"/>
    </source>
</evidence>
<evidence type="ECO:0000256" key="1">
    <source>
        <dbReference type="ARBA" id="ARBA00001947"/>
    </source>
</evidence>
<evidence type="ECO:0000259" key="14">
    <source>
        <dbReference type="Pfam" id="PF08267"/>
    </source>
</evidence>
<dbReference type="GO" id="GO:0003871">
    <property type="term" value="F:5-methyltetrahydropteroyltriglutamate-homocysteine S-methyltransferase activity"/>
    <property type="evidence" value="ECO:0007669"/>
    <property type="project" value="UniProtKB-EC"/>
</dbReference>
<dbReference type="OrthoDB" id="1053771at2759"/>
<dbReference type="RefSeq" id="XP_004337068.1">
    <property type="nucleotide sequence ID" value="XM_004337020.1"/>
</dbReference>
<feature type="region of interest" description="Disordered" evidence="12">
    <location>
        <begin position="836"/>
        <end position="864"/>
    </location>
</feature>
<dbReference type="GO" id="GO:0008270">
    <property type="term" value="F:zinc ion binding"/>
    <property type="evidence" value="ECO:0007669"/>
    <property type="project" value="InterPro"/>
</dbReference>
<dbReference type="Proteomes" id="UP000011083">
    <property type="component" value="Unassembled WGS sequence"/>
</dbReference>
<keyword evidence="16" id="KW-1185">Reference proteome</keyword>
<evidence type="ECO:0000256" key="2">
    <source>
        <dbReference type="ARBA" id="ARBA00002777"/>
    </source>
</evidence>
<dbReference type="EMBL" id="KB008036">
    <property type="protein sequence ID" value="ELR15055.1"/>
    <property type="molecule type" value="Genomic_DNA"/>
</dbReference>
<dbReference type="Pfam" id="PF01717">
    <property type="entry name" value="Meth_synt_2"/>
    <property type="match status" value="1"/>
</dbReference>
<protein>
    <recommendedName>
        <fullName evidence="5">5-methyltetrahydropteroyltriglutamate--homocysteine S-methyltransferase</fullName>
        <ecNumber evidence="5">2.1.1.14</ecNumber>
    </recommendedName>
</protein>
<accession>L8GPY9</accession>
<evidence type="ECO:0000256" key="10">
    <source>
        <dbReference type="ARBA" id="ARBA00022833"/>
    </source>
</evidence>
<comment type="pathway">
    <text evidence="3">Amino-acid biosynthesis; L-methionine biosynthesis via de novo pathway; L-methionine from L-homocysteine (MetE route): step 1/1.</text>
</comment>
<feature type="domain" description="Cobalamin-independent methionine synthase MetE N-terminal" evidence="14">
    <location>
        <begin position="68"/>
        <end position="395"/>
    </location>
</feature>
<name>L8GPY9_ACACF</name>
<evidence type="ECO:0000256" key="5">
    <source>
        <dbReference type="ARBA" id="ARBA00012034"/>
    </source>
</evidence>
<sequence>MGQQQASGELTEGRLLAHQTRLLTGDSSLIRSFLNTNNYSQHRCYSTRINKTVMSINVPQFSEVATGTIGFPRVGKDRELKKALESYWAGTTDRTHLLDVAAQVEKANLLAQVDAGIERIGVGSFSLYDQVLDWTFRLGLIPSRFANSGKEGLDLYFALARGIPGARALHMTKWFDTNYHYLVPEIEEPFLAGKFAAEVDFSDFLQQIAKSRDIVAAAAAGKTSLPIVLGPVTLVKLCRYIVGGAQQAAPETKAQLAAAFLKDHVLPHYVELFKQLKAAHVDEVLFQEPILVVNHDAETRALLTHVLEALADGPKVHLVTFFDDLGEETFKWLQAAPKNVVGVSLDFTRGDNAGLLAKHGLPKHLTLGAGVVDARNVWQINVDDVISKLAAIRASFEGKLVVQPSASLQHVPYDATVETKLPSALRQVLAFAFQKLKEVDFIARLIKKDGDNAAALEEKKAIEEAWSAFHSAKPSSEAIRTRIANLKEEDLKRAQAFAQRKPQQVPLPLFYTTSIGSLPQTTTVRGLRVKLQRGRITADEYRSQIDQHIAHSIGLQEGLGIDVPVHGEFERTDMVEYFGQKIDGFAFTNNGRCVRPPIIWGDLSRSGGLAMTVREFVVAQSYTHLPVKAMLTGPTTILNWSFPRADITRREQALQIALVLRDEIDDLTKAGAKVVQVDEPALREGLPLNAARRDAYLQWAVDSFRLATAGAPSSVQIVTHMCYAEFDDVMAAIDALDADVISIENSRNNDKTIKDLTAYGYERDIGPGVYDIHSPVVPTVDEIVEKLRLFLKHLHPSRVVVNPDCGLKTRQWKEVVPSLRNMVTAASILRAEYESNQQHRKNGLANKNVDSLNKDSEETKGGDA</sequence>
<feature type="compositionally biased region" description="Basic and acidic residues" evidence="12">
    <location>
        <begin position="852"/>
        <end position="864"/>
    </location>
</feature>
<dbReference type="Pfam" id="PF08267">
    <property type="entry name" value="Meth_synt_1"/>
    <property type="match status" value="1"/>
</dbReference>